<dbReference type="InterPro" id="IPR036561">
    <property type="entry name" value="MAM33_sf"/>
</dbReference>
<dbReference type="Pfam" id="PF02330">
    <property type="entry name" value="MAM33"/>
    <property type="match status" value="1"/>
</dbReference>
<reference evidence="1" key="1">
    <citation type="submission" date="2018-02" db="EMBL/GenBank/DDBJ databases">
        <authorList>
            <person name="Cohen D.B."/>
            <person name="Kent A.D."/>
        </authorList>
    </citation>
    <scope>NUCLEOTIDE SEQUENCE</scope>
</reference>
<dbReference type="InterPro" id="IPR003428">
    <property type="entry name" value="MAM33"/>
</dbReference>
<sequence>MIGEVSSKTIGELEYDGWRGEIGGLWSCEMEVGGARMAHDQSWVAKPRVTVSKLQLIVVRDCSGDVEKWELWSGFGIFLLELTGIDFMVEIFASKGGLVEKFPSDFPFEIEDNPGLQTLTLKRTYQGEEIEVEVHMPDLVTGENGDDHDGDDGSEKANQSCLPLVVSVSKKGAPSLEFSCISYPDQIEIESLAVKHPESSEDEIAFKGPNFLDLDEDLQKAFNRYLKMRGIKPSTINFLHEYMINKNSKEELIWMKKLKKFIEV</sequence>
<proteinExistence type="predicted"/>
<dbReference type="GO" id="GO:0005759">
    <property type="term" value="C:mitochondrial matrix"/>
    <property type="evidence" value="ECO:0007669"/>
    <property type="project" value="InterPro"/>
</dbReference>
<accession>A0A2N9GI17</accession>
<name>A0A2N9GI17_FAGSY</name>
<dbReference type="SUPFAM" id="SSF54529">
    <property type="entry name" value="Mitochondrial glycoprotein MAM33-like"/>
    <property type="match status" value="1"/>
</dbReference>
<protein>
    <recommendedName>
        <fullName evidence="2">Mitochondrial glycoprotein family protein</fullName>
    </recommendedName>
</protein>
<evidence type="ECO:0008006" key="2">
    <source>
        <dbReference type="Google" id="ProtNLM"/>
    </source>
</evidence>
<dbReference type="Gene3D" id="3.10.280.10">
    <property type="entry name" value="Mitochondrial glycoprotein"/>
    <property type="match status" value="1"/>
</dbReference>
<evidence type="ECO:0000313" key="1">
    <source>
        <dbReference type="EMBL" id="SPC98951.1"/>
    </source>
</evidence>
<dbReference type="AlphaFoldDB" id="A0A2N9GI17"/>
<dbReference type="PANTHER" id="PTHR10826">
    <property type="entry name" value="COMPLEMENT COMPONENT 1"/>
    <property type="match status" value="1"/>
</dbReference>
<organism evidence="1">
    <name type="scientific">Fagus sylvatica</name>
    <name type="common">Beechnut</name>
    <dbReference type="NCBI Taxonomy" id="28930"/>
    <lineage>
        <taxon>Eukaryota</taxon>
        <taxon>Viridiplantae</taxon>
        <taxon>Streptophyta</taxon>
        <taxon>Embryophyta</taxon>
        <taxon>Tracheophyta</taxon>
        <taxon>Spermatophyta</taxon>
        <taxon>Magnoliopsida</taxon>
        <taxon>eudicotyledons</taxon>
        <taxon>Gunneridae</taxon>
        <taxon>Pentapetalae</taxon>
        <taxon>rosids</taxon>
        <taxon>fabids</taxon>
        <taxon>Fagales</taxon>
        <taxon>Fagaceae</taxon>
        <taxon>Fagus</taxon>
    </lineage>
</organism>
<dbReference type="EMBL" id="OIVN01001922">
    <property type="protein sequence ID" value="SPC98951.1"/>
    <property type="molecule type" value="Genomic_DNA"/>
</dbReference>
<dbReference type="PANTHER" id="PTHR10826:SF41">
    <property type="entry name" value="MITOCHONDRIAL GLYCOPROTEIN FAMILY PROTEIN"/>
    <property type="match status" value="1"/>
</dbReference>
<gene>
    <name evidence="1" type="ORF">FSB_LOCUS26833</name>
</gene>